<dbReference type="SUPFAM" id="SSF53474">
    <property type="entry name" value="alpha/beta-Hydrolases"/>
    <property type="match status" value="1"/>
</dbReference>
<accession>A0ABS0X850</accession>
<reference evidence="3 4" key="1">
    <citation type="submission" date="2020-12" db="EMBL/GenBank/DDBJ databases">
        <title>Streptomyces typhae sp. nov., a novel endophytic actinomycete isolated from the root of cattail pollen (Typha angustifolia L.).</title>
        <authorList>
            <person name="Peng C."/>
            <person name="Liu C."/>
        </authorList>
    </citation>
    <scope>NUCLEOTIDE SEQUENCE [LARGE SCALE GENOMIC DNA]</scope>
    <source>
        <strain evidence="3 4">JCM 4753</strain>
    </source>
</reference>
<dbReference type="GO" id="GO:0016787">
    <property type="term" value="F:hydrolase activity"/>
    <property type="evidence" value="ECO:0007669"/>
    <property type="project" value="UniProtKB-KW"/>
</dbReference>
<dbReference type="Pfam" id="PF12697">
    <property type="entry name" value="Abhydrolase_6"/>
    <property type="match status" value="1"/>
</dbReference>
<evidence type="ECO:0000313" key="3">
    <source>
        <dbReference type="EMBL" id="MBJ3809378.1"/>
    </source>
</evidence>
<evidence type="ECO:0000259" key="2">
    <source>
        <dbReference type="Pfam" id="PF12697"/>
    </source>
</evidence>
<proteinExistence type="predicted"/>
<evidence type="ECO:0000256" key="1">
    <source>
        <dbReference type="SAM" id="MobiDB-lite"/>
    </source>
</evidence>
<dbReference type="Proteomes" id="UP000634780">
    <property type="component" value="Unassembled WGS sequence"/>
</dbReference>
<dbReference type="EMBL" id="JAEKOZ010000011">
    <property type="protein sequence ID" value="MBJ3809378.1"/>
    <property type="molecule type" value="Genomic_DNA"/>
</dbReference>
<protein>
    <submittedName>
        <fullName evidence="3">Alpha/beta hydrolase</fullName>
    </submittedName>
</protein>
<sequence>MTTVFVHGVPETAEVWDPLRARLSRDSVALRLPGFGAPVPDGFASAKDEYVSWLERELAALDGPLELVGHDWGALLVARVASRSVVGLRSWAIDVAAVLHPDYVWHDAARLWQTPESGEAWATATLAESDPGSPLSATGQLGAAGVPAEPGAGDGRALRRPDGVVHPRPVPLSRPPSVRALGPRPDVPGHGTGPGPPPNPGPVLERFWSELD</sequence>
<feature type="domain" description="AB hydrolase-1" evidence="2">
    <location>
        <begin position="4"/>
        <end position="169"/>
    </location>
</feature>
<feature type="compositionally biased region" description="Basic and acidic residues" evidence="1">
    <location>
        <begin position="156"/>
        <end position="165"/>
    </location>
</feature>
<dbReference type="InterPro" id="IPR029058">
    <property type="entry name" value="AB_hydrolase_fold"/>
</dbReference>
<organism evidence="3 4">
    <name type="scientific">Streptomyces flavofungini</name>
    <dbReference type="NCBI Taxonomy" id="68200"/>
    <lineage>
        <taxon>Bacteria</taxon>
        <taxon>Bacillati</taxon>
        <taxon>Actinomycetota</taxon>
        <taxon>Actinomycetes</taxon>
        <taxon>Kitasatosporales</taxon>
        <taxon>Streptomycetaceae</taxon>
        <taxon>Streptomyces</taxon>
    </lineage>
</organism>
<dbReference type="Gene3D" id="3.40.50.1820">
    <property type="entry name" value="alpha/beta hydrolase"/>
    <property type="match status" value="1"/>
</dbReference>
<dbReference type="InterPro" id="IPR000073">
    <property type="entry name" value="AB_hydrolase_1"/>
</dbReference>
<evidence type="ECO:0000313" key="4">
    <source>
        <dbReference type="Proteomes" id="UP000634780"/>
    </source>
</evidence>
<keyword evidence="4" id="KW-1185">Reference proteome</keyword>
<name>A0ABS0X850_9ACTN</name>
<comment type="caution">
    <text evidence="3">The sequence shown here is derived from an EMBL/GenBank/DDBJ whole genome shotgun (WGS) entry which is preliminary data.</text>
</comment>
<dbReference type="RefSeq" id="WP_190118828.1">
    <property type="nucleotide sequence ID" value="NZ_BMVR01000012.1"/>
</dbReference>
<gene>
    <name evidence="3" type="ORF">JGB26_20025</name>
</gene>
<feature type="region of interest" description="Disordered" evidence="1">
    <location>
        <begin position="127"/>
        <end position="203"/>
    </location>
</feature>
<keyword evidence="3" id="KW-0378">Hydrolase</keyword>